<proteinExistence type="predicted"/>
<evidence type="ECO:0000313" key="1">
    <source>
        <dbReference type="EMBL" id="CAI8003494.1"/>
    </source>
</evidence>
<evidence type="ECO:0000313" key="2">
    <source>
        <dbReference type="Proteomes" id="UP001174909"/>
    </source>
</evidence>
<accession>A0AA35R4V1</accession>
<name>A0AA35R4V1_GEOBA</name>
<dbReference type="EMBL" id="CASHTH010000522">
    <property type="protein sequence ID" value="CAI8003494.1"/>
    <property type="molecule type" value="Genomic_DNA"/>
</dbReference>
<reference evidence="1" key="1">
    <citation type="submission" date="2023-03" db="EMBL/GenBank/DDBJ databases">
        <authorList>
            <person name="Steffen K."/>
            <person name="Cardenas P."/>
        </authorList>
    </citation>
    <scope>NUCLEOTIDE SEQUENCE</scope>
</reference>
<protein>
    <submittedName>
        <fullName evidence="1">Uncharacterized protein</fullName>
    </submittedName>
</protein>
<gene>
    <name evidence="1" type="ORF">GBAR_LOCUS3664</name>
</gene>
<dbReference type="AlphaFoldDB" id="A0AA35R4V1"/>
<comment type="caution">
    <text evidence="1">The sequence shown here is derived from an EMBL/GenBank/DDBJ whole genome shotgun (WGS) entry which is preliminary data.</text>
</comment>
<dbReference type="Proteomes" id="UP001174909">
    <property type="component" value="Unassembled WGS sequence"/>
</dbReference>
<sequence length="51" mass="5741">MRRTSLKILTALKYQVLALRGLYEKSRILNAMSGIGCAYVLKAGGREREKL</sequence>
<keyword evidence="2" id="KW-1185">Reference proteome</keyword>
<organism evidence="1 2">
    <name type="scientific">Geodia barretti</name>
    <name type="common">Barrett's horny sponge</name>
    <dbReference type="NCBI Taxonomy" id="519541"/>
    <lineage>
        <taxon>Eukaryota</taxon>
        <taxon>Metazoa</taxon>
        <taxon>Porifera</taxon>
        <taxon>Demospongiae</taxon>
        <taxon>Heteroscleromorpha</taxon>
        <taxon>Tetractinellida</taxon>
        <taxon>Astrophorina</taxon>
        <taxon>Geodiidae</taxon>
        <taxon>Geodia</taxon>
    </lineage>
</organism>